<comment type="caution">
    <text evidence="7">The sequence shown here is derived from an EMBL/GenBank/DDBJ whole genome shotgun (WGS) entry which is preliminary data.</text>
</comment>
<keyword evidence="2" id="KW-0238">DNA-binding</keyword>
<feature type="compositionally biased region" description="Polar residues" evidence="5">
    <location>
        <begin position="256"/>
        <end position="266"/>
    </location>
</feature>
<dbReference type="InterPro" id="IPR035965">
    <property type="entry name" value="PAS-like_dom_sf"/>
</dbReference>
<dbReference type="CDD" id="cd00130">
    <property type="entry name" value="PAS"/>
    <property type="match status" value="2"/>
</dbReference>
<dbReference type="Gene3D" id="3.30.450.20">
    <property type="entry name" value="PAS domain"/>
    <property type="match status" value="2"/>
</dbReference>
<sequence length="412" mass="45937">ATAILGYLPQELLGTSCYEYFHPDDHSHLTEHHKSAGLQVHTHFQAGSSRLHCGSRRSFFCRMRIGRVSNKETEEYLSGAKKKEHRRYCTIHCTGYLRNCMSSEVGIKEDSDSEKESYSFSCLVAIGRFHPYIIPQSTSDIKVKPTEFVTRYAMDGKFVYVDQRATAILGYLPQELLGTSCYEYFHPDDHSHLTEHHKSVLQCKEKIMTNPYKFRVKDGSFIILRSQWFSFINPWTRELEYIVSVNTVVSGQGSSLETASLPGSSHSSEDTSKRPYLNLPGMSSGTLLGAANIGKEIAKQILELQRLHSPPFNGNISPSDLLKKSPLGLVVSSGEVQKDELVRLSPSEIEKLGASSQIDVLPSFPIPDNLLSDGATLDFENDETTMVALMNCFEAEGGLGDNGGLSDIHWTL</sequence>
<dbReference type="InterPro" id="IPR050933">
    <property type="entry name" value="Circadian_TF"/>
</dbReference>
<keyword evidence="4" id="KW-0539">Nucleus</keyword>
<evidence type="ECO:0000313" key="7">
    <source>
        <dbReference type="EMBL" id="DBA13594.1"/>
    </source>
</evidence>
<feature type="domain" description="PAS" evidence="6">
    <location>
        <begin position="155"/>
        <end position="204"/>
    </location>
</feature>
<proteinExistence type="predicted"/>
<organism evidence="7 8">
    <name type="scientific">Pyxicephalus adspersus</name>
    <name type="common">African bullfrog</name>
    <dbReference type="NCBI Taxonomy" id="30357"/>
    <lineage>
        <taxon>Eukaryota</taxon>
        <taxon>Metazoa</taxon>
        <taxon>Chordata</taxon>
        <taxon>Craniata</taxon>
        <taxon>Vertebrata</taxon>
        <taxon>Euteleostomi</taxon>
        <taxon>Amphibia</taxon>
        <taxon>Batrachia</taxon>
        <taxon>Anura</taxon>
        <taxon>Neobatrachia</taxon>
        <taxon>Ranoidea</taxon>
        <taxon>Pyxicephalidae</taxon>
        <taxon>Pyxicephalinae</taxon>
        <taxon>Pyxicephalus</taxon>
    </lineage>
</organism>
<dbReference type="GO" id="GO:0005667">
    <property type="term" value="C:transcription regulator complex"/>
    <property type="evidence" value="ECO:0007669"/>
    <property type="project" value="InterPro"/>
</dbReference>
<dbReference type="PANTHER" id="PTHR23042">
    <property type="entry name" value="CIRCADIAN PROTEIN CLOCK/ARNT/BMAL/PAS"/>
    <property type="match status" value="1"/>
</dbReference>
<name>A0AAV2ZIE6_PYXAD</name>
<evidence type="ECO:0000256" key="4">
    <source>
        <dbReference type="ARBA" id="ARBA00023242"/>
    </source>
</evidence>
<dbReference type="SMART" id="SM00091">
    <property type="entry name" value="PAS"/>
    <property type="match status" value="1"/>
</dbReference>
<dbReference type="Proteomes" id="UP001181693">
    <property type="component" value="Unassembled WGS sequence"/>
</dbReference>
<dbReference type="SMART" id="SM00086">
    <property type="entry name" value="PAC"/>
    <property type="match status" value="1"/>
</dbReference>
<dbReference type="AlphaFoldDB" id="A0AAV2ZIE6"/>
<dbReference type="GO" id="GO:0003677">
    <property type="term" value="F:DNA binding"/>
    <property type="evidence" value="ECO:0007669"/>
    <property type="project" value="UniProtKB-KW"/>
</dbReference>
<dbReference type="Pfam" id="PF13426">
    <property type="entry name" value="PAS_9"/>
    <property type="match status" value="1"/>
</dbReference>
<gene>
    <name evidence="7" type="ORF">GDO54_018534</name>
</gene>
<keyword evidence="3" id="KW-0804">Transcription</keyword>
<dbReference type="GO" id="GO:0005737">
    <property type="term" value="C:cytoplasm"/>
    <property type="evidence" value="ECO:0007669"/>
    <property type="project" value="InterPro"/>
</dbReference>
<keyword evidence="8" id="KW-1185">Reference proteome</keyword>
<dbReference type="Pfam" id="PF14598">
    <property type="entry name" value="PAS_11"/>
    <property type="match status" value="1"/>
</dbReference>
<evidence type="ECO:0000256" key="5">
    <source>
        <dbReference type="SAM" id="MobiDB-lite"/>
    </source>
</evidence>
<dbReference type="GO" id="GO:0003700">
    <property type="term" value="F:DNA-binding transcription factor activity"/>
    <property type="evidence" value="ECO:0007669"/>
    <property type="project" value="InterPro"/>
</dbReference>
<dbReference type="InterPro" id="IPR001610">
    <property type="entry name" value="PAC"/>
</dbReference>
<accession>A0AAV2ZIE6</accession>
<feature type="non-terminal residue" evidence="7">
    <location>
        <position position="1"/>
    </location>
</feature>
<evidence type="ECO:0000313" key="8">
    <source>
        <dbReference type="Proteomes" id="UP001181693"/>
    </source>
</evidence>
<dbReference type="PRINTS" id="PR00785">
    <property type="entry name" value="NCTRNSLOCATR"/>
</dbReference>
<dbReference type="EMBL" id="DYDO01000304">
    <property type="protein sequence ID" value="DBA13594.1"/>
    <property type="molecule type" value="Genomic_DNA"/>
</dbReference>
<dbReference type="InterPro" id="IPR001067">
    <property type="entry name" value="Nuc_translocat"/>
</dbReference>
<dbReference type="PROSITE" id="PS50112">
    <property type="entry name" value="PAS"/>
    <property type="match status" value="2"/>
</dbReference>
<dbReference type="SUPFAM" id="SSF55785">
    <property type="entry name" value="PYP-like sensor domain (PAS domain)"/>
    <property type="match status" value="2"/>
</dbReference>
<protein>
    <recommendedName>
        <fullName evidence="6">PAS domain-containing protein</fullName>
    </recommendedName>
</protein>
<dbReference type="NCBIfam" id="TIGR00229">
    <property type="entry name" value="sensory_box"/>
    <property type="match status" value="1"/>
</dbReference>
<evidence type="ECO:0000256" key="3">
    <source>
        <dbReference type="ARBA" id="ARBA00023163"/>
    </source>
</evidence>
<evidence type="ECO:0000256" key="2">
    <source>
        <dbReference type="ARBA" id="ARBA00023125"/>
    </source>
</evidence>
<evidence type="ECO:0000256" key="1">
    <source>
        <dbReference type="ARBA" id="ARBA00023015"/>
    </source>
</evidence>
<feature type="domain" description="PAS" evidence="6">
    <location>
        <begin position="1"/>
        <end position="31"/>
    </location>
</feature>
<keyword evidence="1" id="KW-0805">Transcription regulation</keyword>
<dbReference type="InterPro" id="IPR000014">
    <property type="entry name" value="PAS"/>
</dbReference>
<feature type="region of interest" description="Disordered" evidence="5">
    <location>
        <begin position="256"/>
        <end position="276"/>
    </location>
</feature>
<dbReference type="GO" id="GO:0005634">
    <property type="term" value="C:nucleus"/>
    <property type="evidence" value="ECO:0007669"/>
    <property type="project" value="InterPro"/>
</dbReference>
<reference evidence="7" key="1">
    <citation type="thesis" date="2020" institute="ProQuest LLC" country="789 East Eisenhower Parkway, Ann Arbor, MI, USA">
        <title>Comparative Genomics and Chromosome Evolution.</title>
        <authorList>
            <person name="Mudd A.B."/>
        </authorList>
    </citation>
    <scope>NUCLEOTIDE SEQUENCE</scope>
    <source>
        <strain evidence="7">1538</strain>
        <tissue evidence="7">Blood</tissue>
    </source>
</reference>
<evidence type="ECO:0000259" key="6">
    <source>
        <dbReference type="PROSITE" id="PS50112"/>
    </source>
</evidence>